<dbReference type="AlphaFoldDB" id="A0ABC8YYV0"/>
<evidence type="ECO:0000256" key="1">
    <source>
        <dbReference type="ARBA" id="ARBA00004479"/>
    </source>
</evidence>
<keyword evidence="9" id="KW-1133">Transmembrane helix</keyword>
<dbReference type="InterPro" id="IPR000719">
    <property type="entry name" value="Prot_kinase_dom"/>
</dbReference>
<evidence type="ECO:0000256" key="10">
    <source>
        <dbReference type="ARBA" id="ARBA00023136"/>
    </source>
</evidence>
<keyword evidence="7" id="KW-0418">Kinase</keyword>
<evidence type="ECO:0000256" key="5">
    <source>
        <dbReference type="ARBA" id="ARBA00022729"/>
    </source>
</evidence>
<dbReference type="GO" id="GO:0005524">
    <property type="term" value="F:ATP binding"/>
    <property type="evidence" value="ECO:0007669"/>
    <property type="project" value="UniProtKB-UniRule"/>
</dbReference>
<evidence type="ECO:0000256" key="4">
    <source>
        <dbReference type="ARBA" id="ARBA00022692"/>
    </source>
</evidence>
<protein>
    <recommendedName>
        <fullName evidence="13">Protein kinase domain-containing protein</fullName>
    </recommendedName>
</protein>
<evidence type="ECO:0000256" key="11">
    <source>
        <dbReference type="ARBA" id="ARBA00023180"/>
    </source>
</evidence>
<dbReference type="PROSITE" id="PS50011">
    <property type="entry name" value="PROTEIN_KINASE_DOM"/>
    <property type="match status" value="1"/>
</dbReference>
<evidence type="ECO:0000259" key="13">
    <source>
        <dbReference type="PROSITE" id="PS50011"/>
    </source>
</evidence>
<keyword evidence="11" id="KW-0325">Glycoprotein</keyword>
<name>A0ABC8YYV0_9POAL</name>
<accession>A0ABC8YYV0</accession>
<dbReference type="PROSITE" id="PS00107">
    <property type="entry name" value="PROTEIN_KINASE_ATP"/>
    <property type="match status" value="1"/>
</dbReference>
<evidence type="ECO:0000256" key="6">
    <source>
        <dbReference type="ARBA" id="ARBA00022741"/>
    </source>
</evidence>
<evidence type="ECO:0000256" key="3">
    <source>
        <dbReference type="ARBA" id="ARBA00022679"/>
    </source>
</evidence>
<evidence type="ECO:0000256" key="8">
    <source>
        <dbReference type="ARBA" id="ARBA00022840"/>
    </source>
</evidence>
<organism evidence="14 15">
    <name type="scientific">Urochloa decumbens</name>
    <dbReference type="NCBI Taxonomy" id="240449"/>
    <lineage>
        <taxon>Eukaryota</taxon>
        <taxon>Viridiplantae</taxon>
        <taxon>Streptophyta</taxon>
        <taxon>Embryophyta</taxon>
        <taxon>Tracheophyta</taxon>
        <taxon>Spermatophyta</taxon>
        <taxon>Magnoliopsida</taxon>
        <taxon>Liliopsida</taxon>
        <taxon>Poales</taxon>
        <taxon>Poaceae</taxon>
        <taxon>PACMAD clade</taxon>
        <taxon>Panicoideae</taxon>
        <taxon>Panicodae</taxon>
        <taxon>Paniceae</taxon>
        <taxon>Melinidinae</taxon>
        <taxon>Urochloa</taxon>
    </lineage>
</organism>
<keyword evidence="4" id="KW-0812">Transmembrane</keyword>
<evidence type="ECO:0000313" key="15">
    <source>
        <dbReference type="Proteomes" id="UP001497457"/>
    </source>
</evidence>
<dbReference type="InterPro" id="IPR025287">
    <property type="entry name" value="WAK_GUB"/>
</dbReference>
<keyword evidence="6 12" id="KW-0547">Nucleotide-binding</keyword>
<dbReference type="InterPro" id="IPR001245">
    <property type="entry name" value="Ser-Thr/Tyr_kinase_cat_dom"/>
</dbReference>
<feature type="domain" description="Protein kinase" evidence="13">
    <location>
        <begin position="379"/>
        <end position="668"/>
    </location>
</feature>
<dbReference type="SMART" id="SM00220">
    <property type="entry name" value="S_TKc"/>
    <property type="match status" value="1"/>
</dbReference>
<dbReference type="GO" id="GO:0004674">
    <property type="term" value="F:protein serine/threonine kinase activity"/>
    <property type="evidence" value="ECO:0007669"/>
    <property type="project" value="UniProtKB-KW"/>
</dbReference>
<feature type="binding site" evidence="12">
    <location>
        <position position="407"/>
    </location>
    <ligand>
        <name>ATP</name>
        <dbReference type="ChEBI" id="CHEBI:30616"/>
    </ligand>
</feature>
<sequence length="675" mass="75576">MSILNGHEANKALNVLFFRLHYKKLSFAGISFLSLSSTFIFHRKMLQVLVVALLFSVLNDGITITSASDDGDFFHDCPPSRCSEEGPEIRFPFRHATSHPSCGAPGMELSCSREVETILLHSTIGLCKVTTIDYRYSLLNVIPLEESWTQCPIQKIISSTNLSTNVYKPITHDTASLISCSRDFVPDKKVSVASSREDNIVGPIHCLSNTSQSMYLMHSRQYISVLPYGCTVVSNSISVPNQLSRRSVLYQLSPKGADSYFSEAAKRIITFAEITLTWSVPNITSICEGCERERHLCGFSSQRNQAFCKPHGSQVRIIAATSSVATFVVLSSMVATALYLSLRSKNDDEVHLKVELFLKAYGTSKATRYTFLETKRIASRFKDKLGQGGFGSVYKGQLPNGVPVAVKMLENSNENGEEFINEVVTIGRIHHANVVRLFGFFSEGKRRALIYEFMPNGSLDKYIFSQEFGICREVLAPMKMLEIALGVARGIKYLHQGCDRRILHLDIKPHNILLDCSFNPKVSDFGLAKLCARDQSIITLTAGRGTMGYVAPELYCRSFGTVSCKSDVYSFGILLMEMVSGRRNSDPRIGDRNEVSIPEWIYEKIVTGQELDLTREMTHVEKEIMKKLAIVSLWCNQWDPANRPSMAEVVYMLMDRLQSLKMPPKPFVSSRGHQT</sequence>
<proteinExistence type="predicted"/>
<keyword evidence="3" id="KW-0808">Transferase</keyword>
<reference evidence="14" key="1">
    <citation type="submission" date="2024-10" db="EMBL/GenBank/DDBJ databases">
        <authorList>
            <person name="Ryan C."/>
        </authorList>
    </citation>
    <scope>NUCLEOTIDE SEQUENCE [LARGE SCALE GENOMIC DNA]</scope>
</reference>
<evidence type="ECO:0000256" key="7">
    <source>
        <dbReference type="ARBA" id="ARBA00022777"/>
    </source>
</evidence>
<gene>
    <name evidence="14" type="ORF">URODEC1_LOCUS38710</name>
</gene>
<dbReference type="Pfam" id="PF13947">
    <property type="entry name" value="GUB_WAK_bind"/>
    <property type="match status" value="1"/>
</dbReference>
<dbReference type="Proteomes" id="UP001497457">
    <property type="component" value="Chromosome 17b"/>
</dbReference>
<dbReference type="EMBL" id="OZ075127">
    <property type="protein sequence ID" value="CAL4951002.1"/>
    <property type="molecule type" value="Genomic_DNA"/>
</dbReference>
<keyword evidence="8 12" id="KW-0067">ATP-binding</keyword>
<evidence type="ECO:0000313" key="14">
    <source>
        <dbReference type="EMBL" id="CAL4951002.1"/>
    </source>
</evidence>
<evidence type="ECO:0000256" key="9">
    <source>
        <dbReference type="ARBA" id="ARBA00022989"/>
    </source>
</evidence>
<dbReference type="FunFam" id="3.30.200.20:FF:000178">
    <property type="entry name" value="serine/threonine-protein kinase PBS1-like"/>
    <property type="match status" value="1"/>
</dbReference>
<keyword evidence="5" id="KW-0732">Signal</keyword>
<dbReference type="Gene3D" id="3.30.200.20">
    <property type="entry name" value="Phosphorylase Kinase, domain 1"/>
    <property type="match status" value="1"/>
</dbReference>
<dbReference type="InterPro" id="IPR045874">
    <property type="entry name" value="LRK10/LRL21-25-like"/>
</dbReference>
<keyword evidence="2" id="KW-0723">Serine/threonine-protein kinase</keyword>
<dbReference type="GO" id="GO:0016020">
    <property type="term" value="C:membrane"/>
    <property type="evidence" value="ECO:0007669"/>
    <property type="project" value="UniProtKB-SubCell"/>
</dbReference>
<dbReference type="InterPro" id="IPR011009">
    <property type="entry name" value="Kinase-like_dom_sf"/>
</dbReference>
<evidence type="ECO:0000256" key="12">
    <source>
        <dbReference type="PROSITE-ProRule" id="PRU10141"/>
    </source>
</evidence>
<dbReference type="PANTHER" id="PTHR27009">
    <property type="entry name" value="RUST RESISTANCE KINASE LR10-RELATED"/>
    <property type="match status" value="1"/>
</dbReference>
<keyword evidence="15" id="KW-1185">Reference proteome</keyword>
<dbReference type="PROSITE" id="PS00108">
    <property type="entry name" value="PROTEIN_KINASE_ST"/>
    <property type="match status" value="1"/>
</dbReference>
<dbReference type="InterPro" id="IPR017441">
    <property type="entry name" value="Protein_kinase_ATP_BS"/>
</dbReference>
<evidence type="ECO:0000256" key="2">
    <source>
        <dbReference type="ARBA" id="ARBA00022527"/>
    </source>
</evidence>
<dbReference type="SUPFAM" id="SSF56112">
    <property type="entry name" value="Protein kinase-like (PK-like)"/>
    <property type="match status" value="1"/>
</dbReference>
<keyword evidence="10" id="KW-0472">Membrane</keyword>
<comment type="subcellular location">
    <subcellularLocation>
        <location evidence="1">Membrane</location>
        <topology evidence="1">Single-pass type I membrane protein</topology>
    </subcellularLocation>
</comment>
<dbReference type="InterPro" id="IPR008271">
    <property type="entry name" value="Ser/Thr_kinase_AS"/>
</dbReference>
<dbReference type="Pfam" id="PF07714">
    <property type="entry name" value="PK_Tyr_Ser-Thr"/>
    <property type="match status" value="1"/>
</dbReference>
<dbReference type="FunFam" id="1.10.510.10:FF:000590">
    <property type="entry name" value="PR5-like receptor kinase"/>
    <property type="match status" value="1"/>
</dbReference>
<dbReference type="Gene3D" id="1.10.510.10">
    <property type="entry name" value="Transferase(Phosphotransferase) domain 1"/>
    <property type="match status" value="1"/>
</dbReference>